<accession>A0A8S0PPN0</accession>
<evidence type="ECO:0000313" key="5">
    <source>
        <dbReference type="Proteomes" id="UP000594638"/>
    </source>
</evidence>
<feature type="region of interest" description="Disordered" evidence="2">
    <location>
        <begin position="1"/>
        <end position="29"/>
    </location>
</feature>
<dbReference type="GO" id="GO:0005634">
    <property type="term" value="C:nucleus"/>
    <property type="evidence" value="ECO:0007669"/>
    <property type="project" value="TreeGrafter"/>
</dbReference>
<feature type="domain" description="K Homology" evidence="3">
    <location>
        <begin position="166"/>
        <end position="261"/>
    </location>
</feature>
<evidence type="ECO:0000313" key="4">
    <source>
        <dbReference type="EMBL" id="CAA2954785.1"/>
    </source>
</evidence>
<keyword evidence="5" id="KW-1185">Reference proteome</keyword>
<dbReference type="SMART" id="SM00322">
    <property type="entry name" value="KH"/>
    <property type="match status" value="1"/>
</dbReference>
<dbReference type="InterPro" id="IPR004087">
    <property type="entry name" value="KH_dom"/>
</dbReference>
<dbReference type="InterPro" id="IPR055256">
    <property type="entry name" value="KH_1_KHDC4/BBP-like"/>
</dbReference>
<dbReference type="OrthoDB" id="6777263at2759"/>
<evidence type="ECO:0000256" key="1">
    <source>
        <dbReference type="ARBA" id="ARBA00022884"/>
    </source>
</evidence>
<name>A0A8S0PPN0_OLEEU</name>
<sequence>MMGSEVEQAASHVQTTLTTPSAASTSGPKLSMFSRKSGFVIPKNKLSGSLVPVFRGGKKGDSYTVNVEGTKPVQRKTKWGPDLSMDTIVRKGRALAYQTRVVQITQQLSLETEDSLLASRFQDKKSSTCQLNNEKSELLELERREAIGEILKLNPSFKAPSDYKPLPKEANVPIPIKEYPDYNFISLVFGPASDTLKQLEKETGAKIRVYGTRTDTGGKVEVTPSDGKETHGAYEELYIHVSADTYEKVDAAVALIELLVNPISMNLAPVSETLTTASSDNKSDPSTEGTPGSYMPPAIMNQGVIGSVPAPMQGHFPQYSQPWFPAGPTQIPIHPRSALVSSAPLQNNIAQISSPFNPSSMPSLFGPQPVLASSFGQVPQNLSVIPSRPQLTHVLQQPYTHQAHPFGQFGIPRDLPRSSLRFTTALPTPTGAHQIVRPVMSSSAPQGEHMLSMAPSTVPFQRQPVASHPMVVSGAPPVNISAIPFAVTSSTPPLLQHGNANSVSGTVPNFETMKPLSLAVPRPQQPNSSDFTFQPRGPQKLASQPGIQPTLQIMTPPNETMQAPLTPQSPLIRPLVHNLNHPVQGFPRPLVNHPISQPRPKMPMNFAGSPTAPPVPLRHPTFSAPSVISHSTMPRTPRNFNPAYPIVHSVRPFPPRAGNPMHHQQNYPSGATRPQRFMAPHQHFGNNPGRPHSGAQQTYDPFSPTSVSFNPHMGGGTAKMQKESDPEYEDLMSSVGVK</sequence>
<dbReference type="InterPro" id="IPR045071">
    <property type="entry name" value="BBP-like"/>
</dbReference>
<proteinExistence type="predicted"/>
<keyword evidence="1" id="KW-0694">RNA-binding</keyword>
<organism evidence="4 5">
    <name type="scientific">Olea europaea subsp. europaea</name>
    <dbReference type="NCBI Taxonomy" id="158383"/>
    <lineage>
        <taxon>Eukaryota</taxon>
        <taxon>Viridiplantae</taxon>
        <taxon>Streptophyta</taxon>
        <taxon>Embryophyta</taxon>
        <taxon>Tracheophyta</taxon>
        <taxon>Spermatophyta</taxon>
        <taxon>Magnoliopsida</taxon>
        <taxon>eudicotyledons</taxon>
        <taxon>Gunneridae</taxon>
        <taxon>Pentapetalae</taxon>
        <taxon>asterids</taxon>
        <taxon>lamiids</taxon>
        <taxon>Lamiales</taxon>
        <taxon>Oleaceae</taxon>
        <taxon>Oleeae</taxon>
        <taxon>Olea</taxon>
    </lineage>
</organism>
<evidence type="ECO:0000259" key="3">
    <source>
        <dbReference type="SMART" id="SM00322"/>
    </source>
</evidence>
<feature type="compositionally biased region" description="Polar residues" evidence="2">
    <location>
        <begin position="274"/>
        <end position="290"/>
    </location>
</feature>
<dbReference type="Proteomes" id="UP000594638">
    <property type="component" value="Unassembled WGS sequence"/>
</dbReference>
<feature type="compositionally biased region" description="Polar residues" evidence="2">
    <location>
        <begin position="694"/>
        <end position="709"/>
    </location>
</feature>
<dbReference type="AlphaFoldDB" id="A0A8S0PPN0"/>
<dbReference type="Pfam" id="PF22675">
    <property type="entry name" value="KH-I_KHDC4-BBP"/>
    <property type="match status" value="1"/>
</dbReference>
<dbReference type="InterPro" id="IPR036612">
    <property type="entry name" value="KH_dom_type_1_sf"/>
</dbReference>
<feature type="compositionally biased region" description="Low complexity" evidence="2">
    <location>
        <begin position="15"/>
        <end position="26"/>
    </location>
</feature>
<evidence type="ECO:0000256" key="2">
    <source>
        <dbReference type="SAM" id="MobiDB-lite"/>
    </source>
</evidence>
<dbReference type="Gramene" id="OE9A024914T1">
    <property type="protein sequence ID" value="OE9A024914C1"/>
    <property type="gene ID" value="OE9A024914"/>
</dbReference>
<comment type="caution">
    <text evidence="4">The sequence shown here is derived from an EMBL/GenBank/DDBJ whole genome shotgun (WGS) entry which is preliminary data.</text>
</comment>
<feature type="region of interest" description="Disordered" evidence="2">
    <location>
        <begin position="274"/>
        <end position="300"/>
    </location>
</feature>
<dbReference type="EMBL" id="CACTIH010000127">
    <property type="protein sequence ID" value="CAA2954785.1"/>
    <property type="molecule type" value="Genomic_DNA"/>
</dbReference>
<dbReference type="Gramene" id="OE9A024914T3">
    <property type="protein sequence ID" value="OE9A024914C3"/>
    <property type="gene ID" value="OE9A024914"/>
</dbReference>
<feature type="region of interest" description="Disordered" evidence="2">
    <location>
        <begin position="522"/>
        <end position="544"/>
    </location>
</feature>
<reference evidence="4 5" key="1">
    <citation type="submission" date="2019-12" db="EMBL/GenBank/DDBJ databases">
        <authorList>
            <person name="Alioto T."/>
            <person name="Alioto T."/>
            <person name="Gomez Garrido J."/>
        </authorList>
    </citation>
    <scope>NUCLEOTIDE SEQUENCE [LARGE SCALE GENOMIC DNA]</scope>
</reference>
<dbReference type="PANTHER" id="PTHR11208">
    <property type="entry name" value="RNA-BINDING PROTEIN RELATED"/>
    <property type="match status" value="1"/>
</dbReference>
<dbReference type="SUPFAM" id="SSF54791">
    <property type="entry name" value="Eukaryotic type KH-domain (KH-domain type I)"/>
    <property type="match status" value="1"/>
</dbReference>
<gene>
    <name evidence="4" type="ORF">OLEA9_A024914</name>
</gene>
<protein>
    <submittedName>
        <fullName evidence="4">Splicing factor 1</fullName>
    </submittedName>
</protein>
<feature type="region of interest" description="Disordered" evidence="2">
    <location>
        <begin position="659"/>
        <end position="738"/>
    </location>
</feature>
<dbReference type="Gene3D" id="3.30.1370.10">
    <property type="entry name" value="K Homology domain, type 1"/>
    <property type="match status" value="1"/>
</dbReference>
<dbReference type="GO" id="GO:0003729">
    <property type="term" value="F:mRNA binding"/>
    <property type="evidence" value="ECO:0007669"/>
    <property type="project" value="TreeGrafter"/>
</dbReference>
<dbReference type="PANTHER" id="PTHR11208:SF98">
    <property type="entry name" value="RNA-BINDING KH DOMAIN-CONTAINING PROTEIN"/>
    <property type="match status" value="1"/>
</dbReference>
<dbReference type="GO" id="GO:0048024">
    <property type="term" value="P:regulation of mRNA splicing, via spliceosome"/>
    <property type="evidence" value="ECO:0007669"/>
    <property type="project" value="TreeGrafter"/>
</dbReference>